<feature type="binding site" evidence="7">
    <location>
        <position position="456"/>
    </location>
    <ligand>
        <name>meso-2,6-diaminopimelate</name>
        <dbReference type="ChEBI" id="CHEBI:57791"/>
    </ligand>
</feature>
<proteinExistence type="inferred from homology"/>
<dbReference type="HAMAP" id="MF_00208">
    <property type="entry name" value="MurE"/>
    <property type="match status" value="1"/>
</dbReference>
<sequence length="485" mass="50335">MTVRAPKLAEWAAAKDPVIRSITADSRLVSPGTLFVALPGVANDGRRFIADAIGRGAAAVVTDAEGAAAHLHAAVPVVVDQNPRQLLALVAARFYGAQPKTVAAVTGTNGKTSTASFTRQIWADAGHRAASIGTLGIEGPNGLEPGAMTTPDPVALHRALSQLAADGIDHAVLEASSHGLDQYRLDGVRITAGAFTNLTQDHLDYHKTMAAYLAAKLRLFEHVLAPGATAVLNADIPEYAEAAAVARAAGHPIIEFGAAATALRLVDRASVPAGQRLELEVLGRRRTVELPLVGTFQAMNALAALGLAIATGVEPDRAIDALTRLKGVRGRVEHVATLANGASVFVDYAHTPDGLEKILTALRSHATGRLIVAFGAGGDRDPTKRPRMGEVCARLADLPIVTDDNPRSEEPAAIRRAILAACPDAIEIGDRAAAIDHGIGLLGPGDVFVIAGKGHEQGQTVAGVVHPFDDATVARAAIDARGLKR</sequence>
<dbReference type="AlphaFoldDB" id="A0A8J3E4V6"/>
<accession>A0A8J3E4V6</accession>
<feature type="domain" description="Mur ligase N-terminal catalytic" evidence="9">
    <location>
        <begin position="19"/>
        <end position="95"/>
    </location>
</feature>
<comment type="PTM">
    <text evidence="7">Carboxylation is probably crucial for Mg(2+) binding and, consequently, for the gamma-phosphate positioning of ATP.</text>
</comment>
<dbReference type="Gene3D" id="3.40.1190.10">
    <property type="entry name" value="Mur-like, catalytic domain"/>
    <property type="match status" value="1"/>
</dbReference>
<dbReference type="Pfam" id="PF08245">
    <property type="entry name" value="Mur_ligase_M"/>
    <property type="match status" value="1"/>
</dbReference>
<evidence type="ECO:0000256" key="4">
    <source>
        <dbReference type="ARBA" id="ARBA00022984"/>
    </source>
</evidence>
<feature type="binding site" evidence="7">
    <location>
        <begin position="149"/>
        <end position="150"/>
    </location>
    <ligand>
        <name>UDP-N-acetyl-alpha-D-muramoyl-L-alanyl-D-glutamate</name>
        <dbReference type="ChEBI" id="CHEBI:83900"/>
    </ligand>
</feature>
<evidence type="ECO:0000256" key="5">
    <source>
        <dbReference type="ARBA" id="ARBA00023306"/>
    </source>
</evidence>
<keyword evidence="2 7" id="KW-0132">Cell division</keyword>
<keyword evidence="7" id="KW-0547">Nucleotide-binding</keyword>
<dbReference type="PANTHER" id="PTHR23135:SF4">
    <property type="entry name" value="UDP-N-ACETYLMURAMOYL-L-ALANYL-D-GLUTAMATE--2,6-DIAMINOPIMELATE LIGASE MURE HOMOLOG, CHLOROPLASTIC"/>
    <property type="match status" value="1"/>
</dbReference>
<keyword evidence="6 7" id="KW-0961">Cell wall biogenesis/degradation</keyword>
<dbReference type="UniPathway" id="UPA00219"/>
<dbReference type="GO" id="GO:0051301">
    <property type="term" value="P:cell division"/>
    <property type="evidence" value="ECO:0007669"/>
    <property type="project" value="UniProtKB-KW"/>
</dbReference>
<feature type="binding site" evidence="7">
    <location>
        <position position="452"/>
    </location>
    <ligand>
        <name>meso-2,6-diaminopimelate</name>
        <dbReference type="ChEBI" id="CHEBI:57791"/>
    </ligand>
</feature>
<feature type="binding site" evidence="7">
    <location>
        <begin position="404"/>
        <end position="407"/>
    </location>
    <ligand>
        <name>meso-2,6-diaminopimelate</name>
        <dbReference type="ChEBI" id="CHEBI:57791"/>
    </ligand>
</feature>
<dbReference type="SUPFAM" id="SSF63418">
    <property type="entry name" value="MurE/MurF N-terminal domain"/>
    <property type="match status" value="1"/>
</dbReference>
<dbReference type="NCBIfam" id="NF001124">
    <property type="entry name" value="PRK00139.1-2"/>
    <property type="match status" value="1"/>
</dbReference>
<dbReference type="GO" id="GO:0008765">
    <property type="term" value="F:UDP-N-acetylmuramoylalanyl-D-glutamate-2,6-diaminopimelate ligase activity"/>
    <property type="evidence" value="ECO:0007669"/>
    <property type="project" value="UniProtKB-UniRule"/>
</dbReference>
<comment type="similarity">
    <text evidence="1 7">Belongs to the MurCDEF family. MurE subfamily.</text>
</comment>
<keyword evidence="4 7" id="KW-0573">Peptidoglycan synthesis</keyword>
<evidence type="ECO:0000256" key="2">
    <source>
        <dbReference type="ARBA" id="ARBA00022618"/>
    </source>
</evidence>
<organism evidence="12 13">
    <name type="scientific">Aliidongia dinghuensis</name>
    <dbReference type="NCBI Taxonomy" id="1867774"/>
    <lineage>
        <taxon>Bacteria</taxon>
        <taxon>Pseudomonadati</taxon>
        <taxon>Pseudomonadota</taxon>
        <taxon>Alphaproteobacteria</taxon>
        <taxon>Rhodospirillales</taxon>
        <taxon>Dongiaceae</taxon>
        <taxon>Aliidongia</taxon>
    </lineage>
</organism>
<evidence type="ECO:0000256" key="6">
    <source>
        <dbReference type="ARBA" id="ARBA00023316"/>
    </source>
</evidence>
<keyword evidence="7" id="KW-0963">Cytoplasm</keyword>
<evidence type="ECO:0000259" key="9">
    <source>
        <dbReference type="Pfam" id="PF01225"/>
    </source>
</evidence>
<dbReference type="SUPFAM" id="SSF53623">
    <property type="entry name" value="MurD-like peptide ligases, catalytic domain"/>
    <property type="match status" value="1"/>
</dbReference>
<keyword evidence="3 7" id="KW-0133">Cell shape</keyword>
<comment type="cofactor">
    <cofactor evidence="7">
        <name>Mg(2+)</name>
        <dbReference type="ChEBI" id="CHEBI:18420"/>
    </cofactor>
</comment>
<dbReference type="InterPro" id="IPR005761">
    <property type="entry name" value="UDP-N-AcMur-Glu-dNH2Pim_ligase"/>
</dbReference>
<dbReference type="GO" id="GO:0005737">
    <property type="term" value="C:cytoplasm"/>
    <property type="evidence" value="ECO:0007669"/>
    <property type="project" value="UniProtKB-SubCell"/>
</dbReference>
<protein>
    <recommendedName>
        <fullName evidence="7">UDP-N-acetylmuramoyl-L-alanyl-D-glutamate--2,6-diaminopimelate ligase</fullName>
        <ecNumber evidence="7">6.3.2.13</ecNumber>
    </recommendedName>
    <alternativeName>
        <fullName evidence="7">Meso-A2pm-adding enzyme</fullName>
    </alternativeName>
    <alternativeName>
        <fullName evidence="7">Meso-diaminopimelate-adding enzyme</fullName>
    </alternativeName>
    <alternativeName>
        <fullName evidence="7">UDP-MurNAc-L-Ala-D-Glu:meso-diaminopimelate ligase</fullName>
    </alternativeName>
    <alternativeName>
        <fullName evidence="7">UDP-MurNAc-tripeptide synthetase</fullName>
    </alternativeName>
    <alternativeName>
        <fullName evidence="7">UDP-N-acetylmuramyl-tripeptide synthetase</fullName>
    </alternativeName>
</protein>
<dbReference type="RefSeq" id="WP_189045945.1">
    <property type="nucleotide sequence ID" value="NZ_BMJQ01000005.1"/>
</dbReference>
<dbReference type="NCBIfam" id="TIGR01085">
    <property type="entry name" value="murE"/>
    <property type="match status" value="1"/>
</dbReference>
<comment type="subcellular location">
    <subcellularLocation>
        <location evidence="7 8">Cytoplasm</location>
    </subcellularLocation>
</comment>
<keyword evidence="7" id="KW-0067">ATP-binding</keyword>
<dbReference type="SUPFAM" id="SSF53244">
    <property type="entry name" value="MurD-like peptide ligases, peptide-binding domain"/>
    <property type="match status" value="1"/>
</dbReference>
<dbReference type="InterPro" id="IPR035911">
    <property type="entry name" value="MurE/MurF_N"/>
</dbReference>
<dbReference type="Pfam" id="PF02875">
    <property type="entry name" value="Mur_ligase_C"/>
    <property type="match status" value="1"/>
</dbReference>
<evidence type="ECO:0000259" key="11">
    <source>
        <dbReference type="Pfam" id="PF08245"/>
    </source>
</evidence>
<keyword evidence="7" id="KW-0460">Magnesium</keyword>
<dbReference type="InterPro" id="IPR000713">
    <property type="entry name" value="Mur_ligase_N"/>
</dbReference>
<dbReference type="PANTHER" id="PTHR23135">
    <property type="entry name" value="MUR LIGASE FAMILY MEMBER"/>
    <property type="match status" value="1"/>
</dbReference>
<dbReference type="InterPro" id="IPR013221">
    <property type="entry name" value="Mur_ligase_cen"/>
</dbReference>
<comment type="caution">
    <text evidence="7">Lacks conserved residue(s) required for the propagation of feature annotation.</text>
</comment>
<feature type="binding site" evidence="7">
    <location>
        <position position="176"/>
    </location>
    <ligand>
        <name>UDP-N-acetyl-alpha-D-muramoyl-L-alanyl-D-glutamate</name>
        <dbReference type="ChEBI" id="CHEBI:83900"/>
    </ligand>
</feature>
<evidence type="ECO:0000259" key="10">
    <source>
        <dbReference type="Pfam" id="PF02875"/>
    </source>
</evidence>
<comment type="function">
    <text evidence="7">Catalyzes the addition of meso-diaminopimelic acid to the nucleotide precursor UDP-N-acetylmuramoyl-L-alanyl-D-glutamate (UMAG) in the biosynthesis of bacterial cell-wall peptidoglycan.</text>
</comment>
<dbReference type="InterPro" id="IPR036615">
    <property type="entry name" value="Mur_ligase_C_dom_sf"/>
</dbReference>
<dbReference type="Pfam" id="PF01225">
    <property type="entry name" value="Mur_ligase"/>
    <property type="match status" value="1"/>
</dbReference>
<feature type="binding site" evidence="7">
    <location>
        <position position="184"/>
    </location>
    <ligand>
        <name>UDP-N-acetyl-alpha-D-muramoyl-L-alanyl-D-glutamate</name>
        <dbReference type="ChEBI" id="CHEBI:83900"/>
    </ligand>
</feature>
<evidence type="ECO:0000256" key="3">
    <source>
        <dbReference type="ARBA" id="ARBA00022960"/>
    </source>
</evidence>
<feature type="binding site" evidence="7">
    <location>
        <position position="182"/>
    </location>
    <ligand>
        <name>UDP-N-acetyl-alpha-D-muramoyl-L-alanyl-D-glutamate</name>
        <dbReference type="ChEBI" id="CHEBI:83900"/>
    </ligand>
</feature>
<feature type="domain" description="Mur ligase central" evidence="11">
    <location>
        <begin position="105"/>
        <end position="308"/>
    </location>
</feature>
<feature type="binding site" evidence="7">
    <location>
        <position position="26"/>
    </location>
    <ligand>
        <name>UDP-N-acetyl-alpha-D-muramoyl-L-alanyl-D-glutamate</name>
        <dbReference type="ChEBI" id="CHEBI:83900"/>
    </ligand>
</feature>
<dbReference type="Gene3D" id="3.40.1390.10">
    <property type="entry name" value="MurE/MurF, N-terminal domain"/>
    <property type="match status" value="1"/>
</dbReference>
<dbReference type="Gene3D" id="3.90.190.20">
    <property type="entry name" value="Mur ligase, C-terminal domain"/>
    <property type="match status" value="1"/>
</dbReference>
<feature type="domain" description="Mur ligase C-terminal" evidence="10">
    <location>
        <begin position="330"/>
        <end position="454"/>
    </location>
</feature>
<dbReference type="InterPro" id="IPR004101">
    <property type="entry name" value="Mur_ligase_C"/>
</dbReference>
<dbReference type="GO" id="GO:0005524">
    <property type="term" value="F:ATP binding"/>
    <property type="evidence" value="ECO:0007669"/>
    <property type="project" value="UniProtKB-UniRule"/>
</dbReference>
<dbReference type="GO" id="GO:0009252">
    <property type="term" value="P:peptidoglycan biosynthetic process"/>
    <property type="evidence" value="ECO:0007669"/>
    <property type="project" value="UniProtKB-UniRule"/>
</dbReference>
<dbReference type="NCBIfam" id="NF001126">
    <property type="entry name" value="PRK00139.1-4"/>
    <property type="match status" value="1"/>
</dbReference>
<evidence type="ECO:0000256" key="7">
    <source>
        <dbReference type="HAMAP-Rule" id="MF_00208"/>
    </source>
</evidence>
<evidence type="ECO:0000256" key="1">
    <source>
        <dbReference type="ARBA" id="ARBA00005898"/>
    </source>
</evidence>
<feature type="binding site" evidence="7">
    <location>
        <position position="380"/>
    </location>
    <ligand>
        <name>meso-2,6-diaminopimelate</name>
        <dbReference type="ChEBI" id="CHEBI:57791"/>
    </ligand>
</feature>
<feature type="short sequence motif" description="Meso-diaminopimelate recognition motif" evidence="7">
    <location>
        <begin position="404"/>
        <end position="407"/>
    </location>
</feature>
<feature type="modified residue" description="N6-carboxylysine" evidence="7">
    <location>
        <position position="216"/>
    </location>
</feature>
<comment type="caution">
    <text evidence="12">The sequence shown here is derived from an EMBL/GenBank/DDBJ whole genome shotgun (WGS) entry which is preliminary data.</text>
</comment>
<comment type="catalytic activity">
    <reaction evidence="7">
        <text>UDP-N-acetyl-alpha-D-muramoyl-L-alanyl-D-glutamate + meso-2,6-diaminopimelate + ATP = UDP-N-acetyl-alpha-D-muramoyl-L-alanyl-gamma-D-glutamyl-meso-2,6-diaminopimelate + ADP + phosphate + H(+)</text>
        <dbReference type="Rhea" id="RHEA:23676"/>
        <dbReference type="ChEBI" id="CHEBI:15378"/>
        <dbReference type="ChEBI" id="CHEBI:30616"/>
        <dbReference type="ChEBI" id="CHEBI:43474"/>
        <dbReference type="ChEBI" id="CHEBI:57791"/>
        <dbReference type="ChEBI" id="CHEBI:83900"/>
        <dbReference type="ChEBI" id="CHEBI:83905"/>
        <dbReference type="ChEBI" id="CHEBI:456216"/>
        <dbReference type="EC" id="6.3.2.13"/>
    </reaction>
</comment>
<keyword evidence="13" id="KW-1185">Reference proteome</keyword>
<dbReference type="GO" id="GO:0008360">
    <property type="term" value="P:regulation of cell shape"/>
    <property type="evidence" value="ECO:0007669"/>
    <property type="project" value="UniProtKB-KW"/>
</dbReference>
<keyword evidence="5 7" id="KW-0131">Cell cycle</keyword>
<gene>
    <name evidence="7 12" type="primary">murE</name>
    <name evidence="12" type="ORF">GCM10011611_24160</name>
</gene>
<name>A0A8J3E4V6_9PROT</name>
<evidence type="ECO:0000256" key="8">
    <source>
        <dbReference type="RuleBase" id="RU004135"/>
    </source>
</evidence>
<dbReference type="GO" id="GO:0071555">
    <property type="term" value="P:cell wall organization"/>
    <property type="evidence" value="ECO:0007669"/>
    <property type="project" value="UniProtKB-KW"/>
</dbReference>
<reference evidence="12" key="1">
    <citation type="journal article" date="2014" name="Int. J. Syst. Evol. Microbiol.">
        <title>Complete genome sequence of Corynebacterium casei LMG S-19264T (=DSM 44701T), isolated from a smear-ripened cheese.</title>
        <authorList>
            <consortium name="US DOE Joint Genome Institute (JGI-PGF)"/>
            <person name="Walter F."/>
            <person name="Albersmeier A."/>
            <person name="Kalinowski J."/>
            <person name="Ruckert C."/>
        </authorList>
    </citation>
    <scope>NUCLEOTIDE SEQUENCE</scope>
    <source>
        <strain evidence="12">CGMCC 1.15725</strain>
    </source>
</reference>
<keyword evidence="7 12" id="KW-0436">Ligase</keyword>
<evidence type="ECO:0000313" key="12">
    <source>
        <dbReference type="EMBL" id="GGF17481.1"/>
    </source>
</evidence>
<dbReference type="InterPro" id="IPR036565">
    <property type="entry name" value="Mur-like_cat_sf"/>
</dbReference>
<reference evidence="12" key="2">
    <citation type="submission" date="2020-09" db="EMBL/GenBank/DDBJ databases">
        <authorList>
            <person name="Sun Q."/>
            <person name="Zhou Y."/>
        </authorList>
    </citation>
    <scope>NUCLEOTIDE SEQUENCE</scope>
    <source>
        <strain evidence="12">CGMCC 1.15725</strain>
    </source>
</reference>
<feature type="binding site" evidence="7">
    <location>
        <begin position="107"/>
        <end position="113"/>
    </location>
    <ligand>
        <name>ATP</name>
        <dbReference type="ChEBI" id="CHEBI:30616"/>
    </ligand>
</feature>
<evidence type="ECO:0000313" key="13">
    <source>
        <dbReference type="Proteomes" id="UP000646365"/>
    </source>
</evidence>
<dbReference type="Proteomes" id="UP000646365">
    <property type="component" value="Unassembled WGS sequence"/>
</dbReference>
<dbReference type="EC" id="6.3.2.13" evidence="7"/>
<dbReference type="EMBL" id="BMJQ01000005">
    <property type="protein sequence ID" value="GGF17481.1"/>
    <property type="molecule type" value="Genomic_DNA"/>
</dbReference>
<dbReference type="GO" id="GO:0000287">
    <property type="term" value="F:magnesium ion binding"/>
    <property type="evidence" value="ECO:0007669"/>
    <property type="project" value="UniProtKB-UniRule"/>
</dbReference>
<comment type="pathway">
    <text evidence="7 8">Cell wall biogenesis; peptidoglycan biosynthesis.</text>
</comment>